<dbReference type="GO" id="GO:0004827">
    <property type="term" value="F:proline-tRNA ligase activity"/>
    <property type="evidence" value="ECO:0007669"/>
    <property type="project" value="UniProtKB-UniRule"/>
</dbReference>
<dbReference type="InterPro" id="IPR036754">
    <property type="entry name" value="YbaK/aa-tRNA-synt-asso_dom_sf"/>
</dbReference>
<dbReference type="PANTHER" id="PTHR42753">
    <property type="entry name" value="MITOCHONDRIAL RIBOSOME PROTEIN L39/PROLYL-TRNA LIGASE FAMILY MEMBER"/>
    <property type="match status" value="1"/>
</dbReference>
<dbReference type="SUPFAM" id="SSF55826">
    <property type="entry name" value="YbaK/ProRS associated domain"/>
    <property type="match status" value="1"/>
</dbReference>
<dbReference type="GO" id="GO:0006433">
    <property type="term" value="P:prolyl-tRNA aminoacylation"/>
    <property type="evidence" value="ECO:0007669"/>
    <property type="project" value="UniProtKB-UniRule"/>
</dbReference>
<keyword evidence="5 12" id="KW-0547">Nucleotide-binding</keyword>
<comment type="subunit">
    <text evidence="2 12">Homodimer.</text>
</comment>
<dbReference type="InterPro" id="IPR023717">
    <property type="entry name" value="Pro-tRNA-Synthase_IIa_type1"/>
</dbReference>
<dbReference type="NCBIfam" id="NF006625">
    <property type="entry name" value="PRK09194.1"/>
    <property type="match status" value="1"/>
</dbReference>
<evidence type="ECO:0000256" key="9">
    <source>
        <dbReference type="ARBA" id="ARBA00047671"/>
    </source>
</evidence>
<accession>A0A6N8JNJ8</accession>
<dbReference type="InterPro" id="IPR033730">
    <property type="entry name" value="ProRS_core_prok"/>
</dbReference>
<gene>
    <name evidence="12" type="primary">proS</name>
    <name evidence="14" type="ORF">GKZ27_08655</name>
</gene>
<dbReference type="GO" id="GO:0005829">
    <property type="term" value="C:cytosol"/>
    <property type="evidence" value="ECO:0007669"/>
    <property type="project" value="TreeGrafter"/>
</dbReference>
<dbReference type="NCBIfam" id="TIGR00409">
    <property type="entry name" value="proS_fam_II"/>
    <property type="match status" value="1"/>
</dbReference>
<sequence length="586" mass="64367">MTQILHMSNLYAPTLKEDPSDADIASARLLLRAGMLRKTASGVYTFLPLGWRVLRKIEDIVREEMDAAGAQEILMPALQPAKLWHESGRWDDYGPELMRLTDRHDNEFCLGPTHEELIVDLVRNELRSYKELPVNLYQIQTKYRDEIRPRFGLLRSREFIMKDAYSFNASQESVQETYDAMGEAYKKICDRCGLEWREVEADGGQIGGSVTAEFMALAESGEAELVYCSCGYAADAEAGACLARPTLYEVEAMEKIATPGVHTIAELAAFLDIPESSTVKALSGKDAEGNLVCLFIPGDHELNELKIEGVVPGFALLTDEEMKDFGLCKGSMGPVGLPESARVIACASLQAVPQWVVGANEDGFHYVGARLGEDFSVDEWADLSTVKPGDGCPECGLPLDGARGIEVAQIFQLGDKYSRAMGATFMDEEGNEVPFFMGCYGVGISRTLAAIVEQHNDEHGIMWPPSVAPAQVCVVPLTVGDDEVQPMAEKIARDLAEIGFEVVVDDRDERAGVKFNDADLIGWPVQIVVGKRGLKENKVEVKLRRTGEKKDVSLDVLAELMGFARRAMRNNTHTGAGYGSFDAIFS</sequence>
<dbReference type="RefSeq" id="WP_084636637.1">
    <property type="nucleotide sequence ID" value="NZ_JANJZH010000026.1"/>
</dbReference>
<dbReference type="CDD" id="cd00861">
    <property type="entry name" value="ProRS_anticodon_short"/>
    <property type="match status" value="1"/>
</dbReference>
<dbReference type="PANTHER" id="PTHR42753:SF2">
    <property type="entry name" value="PROLINE--TRNA LIGASE"/>
    <property type="match status" value="1"/>
</dbReference>
<protein>
    <recommendedName>
        <fullName evidence="12">Proline--tRNA ligase</fullName>
        <ecNumber evidence="12">6.1.1.15</ecNumber>
    </recommendedName>
    <alternativeName>
        <fullName evidence="12">Prolyl-tRNA synthetase</fullName>
        <shortName evidence="12">ProRS</shortName>
    </alternativeName>
</protein>
<evidence type="ECO:0000256" key="8">
    <source>
        <dbReference type="ARBA" id="ARBA00023146"/>
    </source>
</evidence>
<dbReference type="InterPro" id="IPR006195">
    <property type="entry name" value="aa-tRNA-synth_II"/>
</dbReference>
<dbReference type="Pfam" id="PF04073">
    <property type="entry name" value="tRNA_edit"/>
    <property type="match status" value="1"/>
</dbReference>
<dbReference type="Gene3D" id="3.40.50.800">
    <property type="entry name" value="Anticodon-binding domain"/>
    <property type="match status" value="1"/>
</dbReference>
<evidence type="ECO:0000256" key="11">
    <source>
        <dbReference type="ARBA" id="ARBA00060755"/>
    </source>
</evidence>
<dbReference type="PROSITE" id="PS50862">
    <property type="entry name" value="AA_TRNA_LIGASE_II"/>
    <property type="match status" value="1"/>
</dbReference>
<evidence type="ECO:0000313" key="14">
    <source>
        <dbReference type="EMBL" id="MVX61523.1"/>
    </source>
</evidence>
<comment type="domain">
    <text evidence="12">Consists of three domains: the N-terminal catalytic domain, the editing domain and the C-terminal anticodon-binding domain.</text>
</comment>
<dbReference type="InterPro" id="IPR002314">
    <property type="entry name" value="aa-tRNA-synt_IIb"/>
</dbReference>
<dbReference type="SUPFAM" id="SSF52954">
    <property type="entry name" value="Class II aaRS ABD-related"/>
    <property type="match status" value="1"/>
</dbReference>
<dbReference type="CDD" id="cd04334">
    <property type="entry name" value="ProRS-INS"/>
    <property type="match status" value="1"/>
</dbReference>
<proteinExistence type="inferred from homology"/>
<dbReference type="Proteomes" id="UP000463388">
    <property type="component" value="Unassembled WGS sequence"/>
</dbReference>
<dbReference type="AlphaFoldDB" id="A0A6N8JNJ8"/>
<dbReference type="GO" id="GO:0005524">
    <property type="term" value="F:ATP binding"/>
    <property type="evidence" value="ECO:0007669"/>
    <property type="project" value="UniProtKB-UniRule"/>
</dbReference>
<evidence type="ECO:0000256" key="5">
    <source>
        <dbReference type="ARBA" id="ARBA00022741"/>
    </source>
</evidence>
<dbReference type="OrthoDB" id="9809052at2"/>
<keyword evidence="6 12" id="KW-0067">ATP-binding</keyword>
<dbReference type="SUPFAM" id="SSF55681">
    <property type="entry name" value="Class II aaRS and biotin synthetases"/>
    <property type="match status" value="1"/>
</dbReference>
<dbReference type="InterPro" id="IPR045864">
    <property type="entry name" value="aa-tRNA-synth_II/BPL/LPL"/>
</dbReference>
<evidence type="ECO:0000256" key="7">
    <source>
        <dbReference type="ARBA" id="ARBA00022917"/>
    </source>
</evidence>
<dbReference type="Pfam" id="PF00587">
    <property type="entry name" value="tRNA-synt_2b"/>
    <property type="match status" value="1"/>
</dbReference>
<keyword evidence="8 12" id="KW-0030">Aminoacyl-tRNA synthetase</keyword>
<comment type="function">
    <text evidence="10 12">Catalyzes the attachment of proline to tRNA(Pro) in a two-step reaction: proline is first activated by ATP to form Pro-AMP and then transferred to the acceptor end of tRNA(Pro). As ProRS can inadvertently accommodate and process non-cognate amino acids such as alanine and cysteine, to avoid such errors it has two additional distinct editing activities against alanine. One activity is designated as 'pretransfer' editing and involves the tRNA(Pro)-independent hydrolysis of activated Ala-AMP. The other activity is designated 'posttransfer' editing and involves deacylation of mischarged Ala-tRNA(Pro). The misacylated Cys-tRNA(Pro) is not edited by ProRS.</text>
</comment>
<evidence type="ECO:0000256" key="3">
    <source>
        <dbReference type="ARBA" id="ARBA00022490"/>
    </source>
</evidence>
<dbReference type="InterPro" id="IPR044140">
    <property type="entry name" value="ProRS_anticodon_short"/>
</dbReference>
<evidence type="ECO:0000256" key="6">
    <source>
        <dbReference type="ARBA" id="ARBA00022840"/>
    </source>
</evidence>
<name>A0A6N8JNJ8_9ACTN</name>
<dbReference type="HAMAP" id="MF_01569">
    <property type="entry name" value="Pro_tRNA_synth_type1"/>
    <property type="match status" value="1"/>
</dbReference>
<dbReference type="InterPro" id="IPR004500">
    <property type="entry name" value="Pro-tRNA-synth_IIa_bac-type"/>
</dbReference>
<evidence type="ECO:0000256" key="10">
    <source>
        <dbReference type="ARBA" id="ARBA00053664"/>
    </source>
</evidence>
<dbReference type="InterPro" id="IPR004154">
    <property type="entry name" value="Anticodon-bd"/>
</dbReference>
<dbReference type="InterPro" id="IPR002316">
    <property type="entry name" value="Pro-tRNA-ligase_IIa"/>
</dbReference>
<dbReference type="InterPro" id="IPR050062">
    <property type="entry name" value="Pro-tRNA_synthetase"/>
</dbReference>
<dbReference type="FunFam" id="3.30.930.10:FF:000065">
    <property type="entry name" value="Proline--tRNA ligase"/>
    <property type="match status" value="1"/>
</dbReference>
<evidence type="ECO:0000313" key="15">
    <source>
        <dbReference type="Proteomes" id="UP000463388"/>
    </source>
</evidence>
<dbReference type="InterPro" id="IPR007214">
    <property type="entry name" value="YbaK/aa-tRNA-synth-assoc-dom"/>
</dbReference>
<evidence type="ECO:0000256" key="4">
    <source>
        <dbReference type="ARBA" id="ARBA00022598"/>
    </source>
</evidence>
<dbReference type="Pfam" id="PF03129">
    <property type="entry name" value="HGTP_anticodon"/>
    <property type="match status" value="1"/>
</dbReference>
<evidence type="ECO:0000259" key="13">
    <source>
        <dbReference type="PROSITE" id="PS50862"/>
    </source>
</evidence>
<dbReference type="GO" id="GO:0002161">
    <property type="term" value="F:aminoacyl-tRNA deacylase activity"/>
    <property type="evidence" value="ECO:0007669"/>
    <property type="project" value="InterPro"/>
</dbReference>
<dbReference type="Gene3D" id="3.90.960.10">
    <property type="entry name" value="YbaK/aminoacyl-tRNA synthetase-associated domain"/>
    <property type="match status" value="1"/>
</dbReference>
<dbReference type="EC" id="6.1.1.15" evidence="12"/>
<comment type="catalytic activity">
    <reaction evidence="9 12">
        <text>tRNA(Pro) + L-proline + ATP = L-prolyl-tRNA(Pro) + AMP + diphosphate</text>
        <dbReference type="Rhea" id="RHEA:14305"/>
        <dbReference type="Rhea" id="RHEA-COMP:9700"/>
        <dbReference type="Rhea" id="RHEA-COMP:9702"/>
        <dbReference type="ChEBI" id="CHEBI:30616"/>
        <dbReference type="ChEBI" id="CHEBI:33019"/>
        <dbReference type="ChEBI" id="CHEBI:60039"/>
        <dbReference type="ChEBI" id="CHEBI:78442"/>
        <dbReference type="ChEBI" id="CHEBI:78532"/>
        <dbReference type="ChEBI" id="CHEBI:456215"/>
        <dbReference type="EC" id="6.1.1.15"/>
    </reaction>
</comment>
<reference evidence="14 15" key="1">
    <citation type="submission" date="2019-12" db="EMBL/GenBank/DDBJ databases">
        <title>Microbes associate with the intestines of laboratory mice.</title>
        <authorList>
            <person name="Navarre W."/>
            <person name="Wong E."/>
        </authorList>
    </citation>
    <scope>NUCLEOTIDE SEQUENCE [LARGE SCALE GENOMIC DNA]</scope>
    <source>
        <strain evidence="14 15">NM66_B29</strain>
    </source>
</reference>
<keyword evidence="7 12" id="KW-0648">Protein biosynthesis</keyword>
<comment type="caution">
    <text evidence="14">The sequence shown here is derived from an EMBL/GenBank/DDBJ whole genome shotgun (WGS) entry which is preliminary data.</text>
</comment>
<evidence type="ECO:0000256" key="2">
    <source>
        <dbReference type="ARBA" id="ARBA00011738"/>
    </source>
</evidence>
<comment type="similarity">
    <text evidence="11 12">Belongs to the class-II aminoacyl-tRNA synthetase family. ProS type 1 subfamily.</text>
</comment>
<comment type="subcellular location">
    <subcellularLocation>
        <location evidence="1 12">Cytoplasm</location>
    </subcellularLocation>
</comment>
<dbReference type="FunFam" id="3.30.930.10:FF:000042">
    <property type="entry name" value="probable proline--tRNA ligase, mitochondrial"/>
    <property type="match status" value="1"/>
</dbReference>
<keyword evidence="15" id="KW-1185">Reference proteome</keyword>
<feature type="domain" description="Aminoacyl-transfer RNA synthetases class-II family profile" evidence="13">
    <location>
        <begin position="42"/>
        <end position="464"/>
    </location>
</feature>
<dbReference type="Gene3D" id="3.30.930.10">
    <property type="entry name" value="Bira Bifunctional Protein, Domain 2"/>
    <property type="match status" value="2"/>
</dbReference>
<dbReference type="PRINTS" id="PR01046">
    <property type="entry name" value="TRNASYNTHPRO"/>
</dbReference>
<evidence type="ECO:0000256" key="12">
    <source>
        <dbReference type="HAMAP-Rule" id="MF_01569"/>
    </source>
</evidence>
<dbReference type="InterPro" id="IPR036621">
    <property type="entry name" value="Anticodon-bd_dom_sf"/>
</dbReference>
<evidence type="ECO:0000256" key="1">
    <source>
        <dbReference type="ARBA" id="ARBA00004496"/>
    </source>
</evidence>
<dbReference type="CDD" id="cd00779">
    <property type="entry name" value="ProRS_core_prok"/>
    <property type="match status" value="1"/>
</dbReference>
<dbReference type="EMBL" id="WSRR01000023">
    <property type="protein sequence ID" value="MVX61523.1"/>
    <property type="molecule type" value="Genomic_DNA"/>
</dbReference>
<keyword evidence="3 12" id="KW-0963">Cytoplasm</keyword>
<organism evidence="14 15">
    <name type="scientific">Adlercreutzia mucosicola</name>
    <dbReference type="NCBI Taxonomy" id="580026"/>
    <lineage>
        <taxon>Bacteria</taxon>
        <taxon>Bacillati</taxon>
        <taxon>Actinomycetota</taxon>
        <taxon>Coriobacteriia</taxon>
        <taxon>Eggerthellales</taxon>
        <taxon>Eggerthellaceae</taxon>
        <taxon>Adlercreutzia</taxon>
    </lineage>
</organism>
<keyword evidence="4 12" id="KW-0436">Ligase</keyword>